<comment type="caution">
    <text evidence="2">The sequence shown here is derived from an EMBL/GenBank/DDBJ whole genome shotgun (WGS) entry which is preliminary data.</text>
</comment>
<proteinExistence type="predicted"/>
<evidence type="ECO:0000256" key="1">
    <source>
        <dbReference type="SAM" id="MobiDB-lite"/>
    </source>
</evidence>
<feature type="compositionally biased region" description="Low complexity" evidence="1">
    <location>
        <begin position="7"/>
        <end position="19"/>
    </location>
</feature>
<sequence length="177" mass="19619">MSDSEDSTVTYTTVSSPYEGRSRDISPGVHGPPVMPKDPYTYVVAAFQALPLPNYVPGLEEPEQAPPSPVYIPYVPEPEYPEYIPPEDEVFLAEEQPLPAAASPTTNSPGYIPESDPDEDPEDDDDEDLEEDPADYPADHDDDDEEEEPSGDDTDEEDKEQDEDDDDEEEEHPASTD</sequence>
<name>A0A699QM83_TANCI</name>
<reference evidence="2" key="1">
    <citation type="journal article" date="2019" name="Sci. Rep.">
        <title>Draft genome of Tanacetum cinerariifolium, the natural source of mosquito coil.</title>
        <authorList>
            <person name="Yamashiro T."/>
            <person name="Shiraishi A."/>
            <person name="Satake H."/>
            <person name="Nakayama K."/>
        </authorList>
    </citation>
    <scope>NUCLEOTIDE SEQUENCE</scope>
</reference>
<organism evidence="2">
    <name type="scientific">Tanacetum cinerariifolium</name>
    <name type="common">Dalmatian daisy</name>
    <name type="synonym">Chrysanthemum cinerariifolium</name>
    <dbReference type="NCBI Taxonomy" id="118510"/>
    <lineage>
        <taxon>Eukaryota</taxon>
        <taxon>Viridiplantae</taxon>
        <taxon>Streptophyta</taxon>
        <taxon>Embryophyta</taxon>
        <taxon>Tracheophyta</taxon>
        <taxon>Spermatophyta</taxon>
        <taxon>Magnoliopsida</taxon>
        <taxon>eudicotyledons</taxon>
        <taxon>Gunneridae</taxon>
        <taxon>Pentapetalae</taxon>
        <taxon>asterids</taxon>
        <taxon>campanulids</taxon>
        <taxon>Asterales</taxon>
        <taxon>Asteraceae</taxon>
        <taxon>Asteroideae</taxon>
        <taxon>Anthemideae</taxon>
        <taxon>Anthemidinae</taxon>
        <taxon>Tanacetum</taxon>
    </lineage>
</organism>
<gene>
    <name evidence="2" type="ORF">Tci_844824</name>
</gene>
<accession>A0A699QM83</accession>
<feature type="compositionally biased region" description="Pro residues" evidence="1">
    <location>
        <begin position="64"/>
        <end position="78"/>
    </location>
</feature>
<dbReference type="AlphaFoldDB" id="A0A699QM83"/>
<evidence type="ECO:0000313" key="2">
    <source>
        <dbReference type="EMBL" id="GFC72854.1"/>
    </source>
</evidence>
<protein>
    <submittedName>
        <fullName evidence="2">Uncharacterized protein</fullName>
    </submittedName>
</protein>
<feature type="compositionally biased region" description="Acidic residues" evidence="1">
    <location>
        <begin position="115"/>
        <end position="171"/>
    </location>
</feature>
<feature type="region of interest" description="Disordered" evidence="1">
    <location>
        <begin position="1"/>
        <end position="34"/>
    </location>
</feature>
<feature type="non-terminal residue" evidence="2">
    <location>
        <position position="177"/>
    </location>
</feature>
<feature type="region of interest" description="Disordered" evidence="1">
    <location>
        <begin position="55"/>
        <end position="177"/>
    </location>
</feature>
<dbReference type="EMBL" id="BKCJ011039777">
    <property type="protein sequence ID" value="GFC72854.1"/>
    <property type="molecule type" value="Genomic_DNA"/>
</dbReference>